<feature type="compositionally biased region" description="Gly residues" evidence="1">
    <location>
        <begin position="205"/>
        <end position="218"/>
    </location>
</feature>
<name>A0A1R2B566_9CILI</name>
<evidence type="ECO:0000256" key="1">
    <source>
        <dbReference type="SAM" id="MobiDB-lite"/>
    </source>
</evidence>
<accession>A0A1R2B566</accession>
<proteinExistence type="predicted"/>
<feature type="signal peptide" evidence="2">
    <location>
        <begin position="1"/>
        <end position="18"/>
    </location>
</feature>
<dbReference type="Proteomes" id="UP000187209">
    <property type="component" value="Unassembled WGS sequence"/>
</dbReference>
<reference evidence="3 4" key="1">
    <citation type="submission" date="2016-11" db="EMBL/GenBank/DDBJ databases">
        <title>The macronuclear genome of Stentor coeruleus: a giant cell with tiny introns.</title>
        <authorList>
            <person name="Slabodnick M."/>
            <person name="Ruby J.G."/>
            <person name="Reiff S.B."/>
            <person name="Swart E.C."/>
            <person name="Gosai S."/>
            <person name="Prabakaran S."/>
            <person name="Witkowska E."/>
            <person name="Larue G.E."/>
            <person name="Fisher S."/>
            <person name="Freeman R.M."/>
            <person name="Gunawardena J."/>
            <person name="Chu W."/>
            <person name="Stover N.A."/>
            <person name="Gregory B.D."/>
            <person name="Nowacki M."/>
            <person name="Derisi J."/>
            <person name="Roy S.W."/>
            <person name="Marshall W.F."/>
            <person name="Sood P."/>
        </authorList>
    </citation>
    <scope>NUCLEOTIDE SEQUENCE [LARGE SCALE GENOMIC DNA]</scope>
    <source>
        <strain evidence="3">WM001</strain>
    </source>
</reference>
<comment type="caution">
    <text evidence="3">The sequence shown here is derived from an EMBL/GenBank/DDBJ whole genome shotgun (WGS) entry which is preliminary data.</text>
</comment>
<feature type="region of interest" description="Disordered" evidence="1">
    <location>
        <begin position="192"/>
        <end position="218"/>
    </location>
</feature>
<evidence type="ECO:0000256" key="2">
    <source>
        <dbReference type="SAM" id="SignalP"/>
    </source>
</evidence>
<evidence type="ECO:0000313" key="3">
    <source>
        <dbReference type="EMBL" id="OMJ71934.1"/>
    </source>
</evidence>
<feature type="chain" id="PRO_5013385793" evidence="2">
    <location>
        <begin position="19"/>
        <end position="300"/>
    </location>
</feature>
<dbReference type="EMBL" id="MPUH01000944">
    <property type="protein sequence ID" value="OMJ71934.1"/>
    <property type="molecule type" value="Genomic_DNA"/>
</dbReference>
<evidence type="ECO:0000313" key="4">
    <source>
        <dbReference type="Proteomes" id="UP000187209"/>
    </source>
</evidence>
<protein>
    <submittedName>
        <fullName evidence="3">Uncharacterized protein</fullName>
    </submittedName>
</protein>
<keyword evidence="4" id="KW-1185">Reference proteome</keyword>
<sequence length="300" mass="31546">MLLVLIAWGVFGIGPQEGFLQPADDYIVVEYHETRVVDKDSGIEEVTIYQKSQKPDFGPDNGFMGQGAFGMDGHDMPGGPAIGGMGLETPCGCSGMDDKGECGCRDKGIERDPGAFGGPMIGKRDNDECSEGCPFGFGSDNQPGFGGQMNGFMPPDIFQGNGLAPGSYNDGNKGGFDHGHEDWDTENCPFGGDGHKQDLPMGNNGMLGQGGPMGQGQGQGNFMMPDPMIMMGGNNMMSDPMSMMGGNNMMPDPMSMMGGNNMMPDPMSMMGGNNMMPGSQNANNFGEDPFGSMVGPNGIM</sequence>
<dbReference type="AlphaFoldDB" id="A0A1R2B566"/>
<organism evidence="3 4">
    <name type="scientific">Stentor coeruleus</name>
    <dbReference type="NCBI Taxonomy" id="5963"/>
    <lineage>
        <taxon>Eukaryota</taxon>
        <taxon>Sar</taxon>
        <taxon>Alveolata</taxon>
        <taxon>Ciliophora</taxon>
        <taxon>Postciliodesmatophora</taxon>
        <taxon>Heterotrichea</taxon>
        <taxon>Heterotrichida</taxon>
        <taxon>Stentoridae</taxon>
        <taxon>Stentor</taxon>
    </lineage>
</organism>
<keyword evidence="2" id="KW-0732">Signal</keyword>
<gene>
    <name evidence="3" type="ORF">SteCoe_29750</name>
</gene>